<evidence type="ECO:0008006" key="4">
    <source>
        <dbReference type="Google" id="ProtNLM"/>
    </source>
</evidence>
<feature type="compositionally biased region" description="Low complexity" evidence="1">
    <location>
        <begin position="137"/>
        <end position="161"/>
    </location>
</feature>
<feature type="region of interest" description="Disordered" evidence="1">
    <location>
        <begin position="102"/>
        <end position="263"/>
    </location>
</feature>
<proteinExistence type="predicted"/>
<dbReference type="EMBL" id="CP000750">
    <property type="protein sequence ID" value="ABS01561.1"/>
    <property type="molecule type" value="Genomic_DNA"/>
</dbReference>
<dbReference type="RefSeq" id="WP_012085619.1">
    <property type="nucleotide sequence ID" value="NC_009664.2"/>
</dbReference>
<gene>
    <name evidence="2" type="ordered locus">Krad_0070</name>
</gene>
<reference evidence="3" key="1">
    <citation type="journal article" date="2008" name="PLoS ONE">
        <title>Survival in nuclear waste, extreme resistance, and potential applications gleaned from the genome sequence of Kineococcus radiotolerans SRS30216.</title>
        <authorList>
            <person name="Bagwell C.E."/>
            <person name="Bhat S."/>
            <person name="Hawkins G.M."/>
            <person name="Smith B.W."/>
            <person name="Biswas T."/>
            <person name="Hoover T.R."/>
            <person name="Saunders E."/>
            <person name="Han C.S."/>
            <person name="Tsodikov O.V."/>
            <person name="Shimkets L.J."/>
        </authorList>
    </citation>
    <scope>NUCLEOTIDE SEQUENCE [LARGE SCALE GENOMIC DNA]</scope>
    <source>
        <strain evidence="3">ATCC BAA-149 / DSM 14245 / SRS30216</strain>
    </source>
</reference>
<feature type="compositionally biased region" description="Pro residues" evidence="1">
    <location>
        <begin position="219"/>
        <end position="229"/>
    </location>
</feature>
<feature type="compositionally biased region" description="Low complexity" evidence="1">
    <location>
        <begin position="199"/>
        <end position="218"/>
    </location>
</feature>
<dbReference type="eggNOG" id="COG3861">
    <property type="taxonomic scope" value="Bacteria"/>
</dbReference>
<dbReference type="InterPro" id="IPR011033">
    <property type="entry name" value="PRC_barrel-like_sf"/>
</dbReference>
<accession>A6W422</accession>
<organism evidence="2 3">
    <name type="scientific">Kineococcus radiotolerans (strain ATCC BAA-149 / DSM 14245 / SRS30216)</name>
    <dbReference type="NCBI Taxonomy" id="266940"/>
    <lineage>
        <taxon>Bacteria</taxon>
        <taxon>Bacillati</taxon>
        <taxon>Actinomycetota</taxon>
        <taxon>Actinomycetes</taxon>
        <taxon>Kineosporiales</taxon>
        <taxon>Kineosporiaceae</taxon>
        <taxon>Kineococcus</taxon>
    </lineage>
</organism>
<feature type="compositionally biased region" description="Low complexity" evidence="1">
    <location>
        <begin position="102"/>
        <end position="114"/>
    </location>
</feature>
<keyword evidence="3" id="KW-1185">Reference proteome</keyword>
<evidence type="ECO:0000256" key="1">
    <source>
        <dbReference type="SAM" id="MobiDB-lite"/>
    </source>
</evidence>
<dbReference type="KEGG" id="kra:Krad_0070"/>
<dbReference type="HOGENOM" id="CLU_1056806_0_0_11"/>
<feature type="compositionally biased region" description="Low complexity" evidence="1">
    <location>
        <begin position="170"/>
        <end position="189"/>
    </location>
</feature>
<name>A6W422_KINRD</name>
<evidence type="ECO:0000313" key="2">
    <source>
        <dbReference type="EMBL" id="ABS01561.1"/>
    </source>
</evidence>
<protein>
    <recommendedName>
        <fullName evidence="4">PRC-barrel domain-containing protein</fullName>
    </recommendedName>
</protein>
<evidence type="ECO:0000313" key="3">
    <source>
        <dbReference type="Proteomes" id="UP000001116"/>
    </source>
</evidence>
<dbReference type="STRING" id="266940.Krad_0070"/>
<dbReference type="AlphaFoldDB" id="A6W422"/>
<sequence>MAPELPDAGTLTGTVAMTGTGERLGLVVDAHPRAGTPRWAWVRTGIVETDVSLLPLAGAWFSHDTLVVTSTAAQVEGAPRHPLGSALTPADEEALHDHYGTPAADRVVPDADAPSGDPGELLGDPGELVGDPGELVGDPAEPAGEPAEPLAPADPAGPDAPAGRHRAGVEEPVAQPVETVQPVQPVEEPLGQRVEEPVEQPVQEPVEQPVQEAGAPAAPATPTPTPSPEPRPDTTAPRSTAPAGDRSGSLLGKVRAFLRGRAG</sequence>
<dbReference type="SUPFAM" id="SSF50346">
    <property type="entry name" value="PRC-barrel domain"/>
    <property type="match status" value="1"/>
</dbReference>
<dbReference type="Proteomes" id="UP000001116">
    <property type="component" value="Chromosome"/>
</dbReference>